<accession>A0A803TX10</accession>
<evidence type="ECO:0000256" key="1">
    <source>
        <dbReference type="ARBA" id="ARBA00022553"/>
    </source>
</evidence>
<dbReference type="GO" id="GO:0002020">
    <property type="term" value="F:protease binding"/>
    <property type="evidence" value="ECO:0007669"/>
    <property type="project" value="Ensembl"/>
</dbReference>
<dbReference type="GO" id="GO:0032715">
    <property type="term" value="P:negative regulation of interleukin-6 production"/>
    <property type="evidence" value="ECO:0007669"/>
    <property type="project" value="Ensembl"/>
</dbReference>
<reference evidence="10" key="1">
    <citation type="submission" date="2009-12" db="EMBL/GenBank/DDBJ databases">
        <title>The Genome Sequence of Anolis carolinensis (Green Anole Lizard).</title>
        <authorList>
            <consortium name="The Genome Sequencing Platform"/>
            <person name="Di Palma F."/>
            <person name="Alfoldi J."/>
            <person name="Heiman D."/>
            <person name="Young S."/>
            <person name="Grabherr M."/>
            <person name="Johnson J."/>
            <person name="Lander E.S."/>
            <person name="Lindblad-Toh K."/>
        </authorList>
    </citation>
    <scope>NUCLEOTIDE SEQUENCE [LARGE SCALE GENOMIC DNA]</scope>
    <source>
        <strain evidence="10">JBL SC #1</strain>
    </source>
</reference>
<feature type="compositionally biased region" description="Basic and acidic residues" evidence="8">
    <location>
        <begin position="547"/>
        <end position="567"/>
    </location>
</feature>
<dbReference type="GO" id="GO:0050869">
    <property type="term" value="P:negative regulation of B cell activation"/>
    <property type="evidence" value="ECO:0000318"/>
    <property type="project" value="GO_Central"/>
</dbReference>
<evidence type="ECO:0000256" key="5">
    <source>
        <dbReference type="ARBA" id="ARBA00054773"/>
    </source>
</evidence>
<protein>
    <recommendedName>
        <fullName evidence="7">B-cell scaffold protein with ankyrin repeats</fullName>
    </recommendedName>
</protein>
<dbReference type="GO" id="GO:0005102">
    <property type="term" value="F:signaling receptor binding"/>
    <property type="evidence" value="ECO:0000318"/>
    <property type="project" value="GO_Central"/>
</dbReference>
<keyword evidence="3" id="KW-0075">B-cell activation</keyword>
<proteinExistence type="predicted"/>
<feature type="region of interest" description="Disordered" evidence="8">
    <location>
        <begin position="541"/>
        <end position="573"/>
    </location>
</feature>
<keyword evidence="11" id="KW-1185">Reference proteome</keyword>
<keyword evidence="4" id="KW-0040">ANK repeat</keyword>
<evidence type="ECO:0000313" key="10">
    <source>
        <dbReference type="Ensembl" id="ENSACAP00000039750.1"/>
    </source>
</evidence>
<dbReference type="GO" id="GO:0000165">
    <property type="term" value="P:MAPK cascade"/>
    <property type="evidence" value="ECO:0007669"/>
    <property type="project" value="Ensembl"/>
</dbReference>
<dbReference type="GO" id="GO:0042113">
    <property type="term" value="P:B cell activation"/>
    <property type="evidence" value="ECO:0000318"/>
    <property type="project" value="GO_Central"/>
</dbReference>
<dbReference type="SMART" id="SM01282">
    <property type="entry name" value="DBB"/>
    <property type="match status" value="1"/>
</dbReference>
<dbReference type="Gene3D" id="3.40.50.10140">
    <property type="entry name" value="Toll/interleukin-1 receptor homology (TIR) domain"/>
    <property type="match status" value="1"/>
</dbReference>
<dbReference type="GO" id="GO:0043491">
    <property type="term" value="P:phosphatidylinositol 3-kinase/protein kinase B signal transduction"/>
    <property type="evidence" value="ECO:0007669"/>
    <property type="project" value="Ensembl"/>
</dbReference>
<comment type="subunit">
    <text evidence="6">Interacts with LYN, ITPR1 and ITPR2.</text>
</comment>
<evidence type="ECO:0000313" key="11">
    <source>
        <dbReference type="Proteomes" id="UP000001646"/>
    </source>
</evidence>
<evidence type="ECO:0000256" key="7">
    <source>
        <dbReference type="ARBA" id="ARBA00069696"/>
    </source>
</evidence>
<organism evidence="10 11">
    <name type="scientific">Anolis carolinensis</name>
    <name type="common">Green anole</name>
    <name type="synonym">American chameleon</name>
    <dbReference type="NCBI Taxonomy" id="28377"/>
    <lineage>
        <taxon>Eukaryota</taxon>
        <taxon>Metazoa</taxon>
        <taxon>Chordata</taxon>
        <taxon>Craniata</taxon>
        <taxon>Vertebrata</taxon>
        <taxon>Euteleostomi</taxon>
        <taxon>Lepidosauria</taxon>
        <taxon>Squamata</taxon>
        <taxon>Bifurcata</taxon>
        <taxon>Unidentata</taxon>
        <taxon>Episquamata</taxon>
        <taxon>Toxicofera</taxon>
        <taxon>Iguania</taxon>
        <taxon>Dactyloidae</taxon>
        <taxon>Anolis</taxon>
    </lineage>
</organism>
<dbReference type="PROSITE" id="PS51376">
    <property type="entry name" value="DBB"/>
    <property type="match status" value="1"/>
</dbReference>
<dbReference type="AlphaFoldDB" id="A0A803TX10"/>
<evidence type="ECO:0000259" key="9">
    <source>
        <dbReference type="PROSITE" id="PS51376"/>
    </source>
</evidence>
<name>A0A803TX10_ANOCA</name>
<dbReference type="GO" id="GO:0035591">
    <property type="term" value="F:signaling adaptor activity"/>
    <property type="evidence" value="ECO:0007669"/>
    <property type="project" value="Ensembl"/>
</dbReference>
<feature type="domain" description="DBB" evidence="9">
    <location>
        <begin position="194"/>
        <end position="327"/>
    </location>
</feature>
<evidence type="ECO:0000256" key="4">
    <source>
        <dbReference type="ARBA" id="ARBA00023043"/>
    </source>
</evidence>
<dbReference type="GO" id="GO:0043274">
    <property type="term" value="F:phospholipase binding"/>
    <property type="evidence" value="ECO:0007669"/>
    <property type="project" value="Ensembl"/>
</dbReference>
<sequence>MGSKTEREKDISSSSKGTTMANNSENTHGILVIYDEDAEEWALYLKSIFKHIVLEDRIMLYNLNTMSLYDLEFQSLCSFGCKLLIISSELLNCLNLMKRYFLDQVLQPPEKVVIFLCGIENSANIYQGLNIDTTNPLVTTDEDPEVYLTVISGIMQQGLPELLSLDLKNGLNLEDVSVKTEKTLENSEKPAVLVLPTRISCESPGEIFILLRDEVPDESVVIEFITETAWIRTEPNFWNQKVRYMKALDFPAGFVNVNVYCEGVIKATTQIEYYTTVGEIESMFQKVADPIAFACQASRFSSTEKVDNILTFLLKSPVISNGCFPHKVLDHHQQTDSHLEELPTLLHCAAKFGLKKLAALLLQCPEAILACSLNNKYGENPALLAEKHGHREIQKIIKELSINEDKKEKDSPEEEVKDEDDTYVMMMIKSKSQCNEFSTREHPEACRKIKNRGMDNEAEQEEDEGERGVQKEAPTPAAEEEGNKVEEKLHCLGGNDEKYNSIINTVSQIHYRDFNYTDRPPLPPRIQPITTKQDEFSYLSPAWETAEDQRFMTETRGDQEEDMSHKEEEEDPYTSTLLDDGVYDMILANVIKERSKGSRSFIMNRPPAPAPRPSSFPVKQENTPYIAQVFQQKVNRTPVDNEKPIYADGKPGRTGHDNTTYTTDMPSVPSGQEELILLQEQVKRGIISMDEAVEKFKEWQNHKSGLKVIQKEKICQLRDSIIRKRPEEEIVYDKITTVHYQHGSMKKGKESVDAKGLVYTTPLRKPFSELHMD</sequence>
<feature type="region of interest" description="Disordered" evidence="8">
    <location>
        <begin position="1"/>
        <end position="22"/>
    </location>
</feature>
<dbReference type="Bgee" id="ENSACAG00000027904">
    <property type="expression patterns" value="Expressed in adrenal gland and 4 other cell types or tissues"/>
</dbReference>
<dbReference type="Ensembl" id="ENSACAT00000043189.1">
    <property type="protein sequence ID" value="ENSACAP00000039750.1"/>
    <property type="gene ID" value="ENSACAG00000027904.3"/>
</dbReference>
<keyword evidence="2" id="KW-0677">Repeat</keyword>
<keyword evidence="1" id="KW-0597">Phosphoprotein</keyword>
<dbReference type="GeneTree" id="ENSGT00390000008787"/>
<evidence type="ECO:0000256" key="8">
    <source>
        <dbReference type="SAM" id="MobiDB-lite"/>
    </source>
</evidence>
<dbReference type="GO" id="GO:1990782">
    <property type="term" value="F:protein tyrosine kinase binding"/>
    <property type="evidence" value="ECO:0000318"/>
    <property type="project" value="GO_Central"/>
</dbReference>
<reference evidence="10" key="3">
    <citation type="submission" date="2025-09" db="UniProtKB">
        <authorList>
            <consortium name="Ensembl"/>
        </authorList>
    </citation>
    <scope>IDENTIFICATION</scope>
</reference>
<feature type="compositionally biased region" description="Acidic residues" evidence="8">
    <location>
        <begin position="456"/>
        <end position="465"/>
    </location>
</feature>
<dbReference type="GO" id="GO:0048471">
    <property type="term" value="C:perinuclear region of cytoplasm"/>
    <property type="evidence" value="ECO:0007669"/>
    <property type="project" value="Ensembl"/>
</dbReference>
<dbReference type="SUPFAM" id="SSF48403">
    <property type="entry name" value="Ankyrin repeat"/>
    <property type="match status" value="1"/>
</dbReference>
<dbReference type="GO" id="GO:0045947">
    <property type="term" value="P:negative regulation of translational initiation"/>
    <property type="evidence" value="ECO:0007669"/>
    <property type="project" value="Ensembl"/>
</dbReference>
<evidence type="ECO:0000256" key="3">
    <source>
        <dbReference type="ARBA" id="ARBA00022936"/>
    </source>
</evidence>
<dbReference type="GO" id="GO:0009617">
    <property type="term" value="P:response to bacterium"/>
    <property type="evidence" value="ECO:0007669"/>
    <property type="project" value="Ensembl"/>
</dbReference>
<dbReference type="InterPro" id="IPR052446">
    <property type="entry name" value="B-cell_PI3K-Signaling_Adptrs"/>
</dbReference>
<dbReference type="Gene3D" id="1.25.40.20">
    <property type="entry name" value="Ankyrin repeat-containing domain"/>
    <property type="match status" value="1"/>
</dbReference>
<dbReference type="GO" id="GO:0051898">
    <property type="term" value="P:negative regulation of phosphatidylinositol 3-kinase/protein kinase B signal transduction"/>
    <property type="evidence" value="ECO:0000318"/>
    <property type="project" value="GO_Central"/>
</dbReference>
<dbReference type="PANTHER" id="PTHR16267">
    <property type="entry name" value="BANK1/PIK3AP1 FAMILY MEMBER"/>
    <property type="match status" value="1"/>
</dbReference>
<dbReference type="InterPro" id="IPR035897">
    <property type="entry name" value="Toll_tir_struct_dom_sf"/>
</dbReference>
<dbReference type="InterPro" id="IPR017893">
    <property type="entry name" value="DBB_domain"/>
</dbReference>
<feature type="compositionally biased region" description="Basic and acidic residues" evidence="8">
    <location>
        <begin position="1"/>
        <end position="11"/>
    </location>
</feature>
<dbReference type="Pfam" id="PF14545">
    <property type="entry name" value="DBB"/>
    <property type="match status" value="1"/>
</dbReference>
<dbReference type="InterPro" id="IPR036770">
    <property type="entry name" value="Ankyrin_rpt-contain_sf"/>
</dbReference>
<reference evidence="10" key="2">
    <citation type="submission" date="2025-08" db="UniProtKB">
        <authorList>
            <consortium name="Ensembl"/>
        </authorList>
    </citation>
    <scope>IDENTIFICATION</scope>
</reference>
<feature type="compositionally biased region" description="Polar residues" evidence="8">
    <location>
        <begin position="12"/>
        <end position="22"/>
    </location>
</feature>
<dbReference type="Pfam" id="PF18567">
    <property type="entry name" value="TIR_3"/>
    <property type="match status" value="1"/>
</dbReference>
<dbReference type="InterPro" id="IPR041340">
    <property type="entry name" value="PIK3AP1_TIR"/>
</dbReference>
<dbReference type="InParanoid" id="A0A803TX10"/>
<evidence type="ECO:0000256" key="6">
    <source>
        <dbReference type="ARBA" id="ARBA00065779"/>
    </source>
</evidence>
<dbReference type="FunFam" id="3.40.50.10140:FF:000017">
    <property type="entry name" value="B cell scaffold protein with ankyrin repeats 1"/>
    <property type="match status" value="1"/>
</dbReference>
<gene>
    <name evidence="10" type="primary">BANK1</name>
</gene>
<comment type="function">
    <text evidence="5">Involved in B-cell receptor (BCR)-induced Ca(2+) mobilization from intracellular stores. Promotes Lyn-mediated phosphorylation of IP3 receptors 1 and 2.</text>
</comment>
<dbReference type="Proteomes" id="UP000001646">
    <property type="component" value="Unplaced"/>
</dbReference>
<dbReference type="GO" id="GO:0043410">
    <property type="term" value="P:positive regulation of MAPK cascade"/>
    <property type="evidence" value="ECO:0007669"/>
    <property type="project" value="Ensembl"/>
</dbReference>
<dbReference type="PANTHER" id="PTHR16267:SF13">
    <property type="entry name" value="B-CELL SCAFFOLD PROTEIN WITH ANKYRIN REPEATS"/>
    <property type="match status" value="1"/>
</dbReference>
<evidence type="ECO:0000256" key="2">
    <source>
        <dbReference type="ARBA" id="ARBA00022737"/>
    </source>
</evidence>
<feature type="region of interest" description="Disordered" evidence="8">
    <location>
        <begin position="449"/>
        <end position="483"/>
    </location>
</feature>